<gene>
    <name evidence="5" type="ORF">ECRASSUSDP1_LOCUS3186</name>
</gene>
<evidence type="ECO:0000256" key="1">
    <source>
        <dbReference type="ARBA" id="ARBA00004123"/>
    </source>
</evidence>
<evidence type="ECO:0000259" key="4">
    <source>
        <dbReference type="SMART" id="SM00761"/>
    </source>
</evidence>
<comment type="subcellular location">
    <subcellularLocation>
        <location evidence="1">Nucleus</location>
    </subcellularLocation>
</comment>
<reference evidence="5" key="1">
    <citation type="submission" date="2023-07" db="EMBL/GenBank/DDBJ databases">
        <authorList>
            <consortium name="AG Swart"/>
            <person name="Singh M."/>
            <person name="Singh A."/>
            <person name="Seah K."/>
            <person name="Emmerich C."/>
        </authorList>
    </citation>
    <scope>NUCLEOTIDE SEQUENCE</scope>
    <source>
        <strain evidence="5">DP1</strain>
    </source>
</reference>
<feature type="domain" description="Histone deacetylase interacting" evidence="4">
    <location>
        <begin position="363"/>
        <end position="461"/>
    </location>
</feature>
<feature type="region of interest" description="Disordered" evidence="3">
    <location>
        <begin position="1110"/>
        <end position="1139"/>
    </location>
</feature>
<sequence length="1139" mass="133196">MNMANNTTYNLKSYSNKACEFLAKICDQINQNKDKKIHENAKEFYFKLVDSIDDKSLQIFLTTLAEYDMKKIDLIQTYQSCYTVIPKGSEFRPLIDMFNGLVPESMRRYDINEKSTLQGYTLLLSQIRTSVPDKIDKIQSILFSTNINDNEKLLAMKDILSGNPEVYEKIKNQCLITEKDIEREPAESVSSQEVEEVREEPVPMNTDIMIGNFSEKDSEQKESEEKHSEPEEPVEQEEDETSQAEARSEYSRQRIQEITPKISTIMYAGASGNKQFDKIEASLFEKIFNSFKKKCKYDDIVKILNLYSEGVIGADELNELIQDHFPVNSDLRDQFLNLIYSRENNRRQLSWFTKPISEFSLSDCAIIDKSYTSFPSDFHKLICSGMEFIEQECLNSKYVSVPRGSEYFSFHLRNSSEEQLFLVEDERYEMDSYLGMTESTINALQKLKNHHQNLDESERASLTGEKIIELRDKYVKKPQLKWIRHIYNCTDEDTKTDPRYNFLNLHNSVVFDIILERLTKNHRNWSEQKKDRQKKWRKQSREHWAKALDNRSYHFKTAEKKEIVPKAMLKEAKERYQNHLSNQLSEEDLLSLMNTFKACDNPFVPVEVEDDPMTLKSNELKAHPEKLPTYRMQVSDQYSFEIAIKILFSILKFLPSSHNNHSEYLRGYISMFGLNCKNPDDVSCCEFSDSDRDILVGILAPHILNKQEEDRESQEMSADDKDHESDSPTQKKFNDCLTFADAENQTFLELIELDCFKLSPANEDPTIDGSTIMIDPEDQKPESEKIENEQFIPYFKKEYSVMFGSPHHYPFLKCLFVMYERIRLAKKIIEDKVEQDFIENKDAVLHSYKGYMKSQDRIRENRGLKEQSNGNAGDHVGDETTIKEKVSRHRLAILIGIAITKSKSKLDTTTFEELIRVFLGVKAFFFFTFDKLIGVASKAFHSLFNEEYQKSAAFNLYQKYNKLGGDQRNKLHELYFCEYKNSLNEMSSSNGHTCRIMYSPISRIISVHYFDMKKPLTSSRLLEDLNDYRENYMQYGIHEEIYSGLVAGEDNEDPTPELSIAAPKVFLKRNLKRMQKIVDTDCDIEIHQQMPSYFSSKKIKIRYCSDQTDFMQRKRKRQKQSDQDQQKGNDPDPQQKKTE</sequence>
<dbReference type="Pfam" id="PF16879">
    <property type="entry name" value="Sin3a_C"/>
    <property type="match status" value="1"/>
</dbReference>
<dbReference type="Pfam" id="PF08295">
    <property type="entry name" value="Sin3_corepress"/>
    <property type="match status" value="1"/>
</dbReference>
<proteinExistence type="predicted"/>
<feature type="compositionally biased region" description="Basic and acidic residues" evidence="3">
    <location>
        <begin position="1119"/>
        <end position="1139"/>
    </location>
</feature>
<dbReference type="Gene3D" id="1.20.1160.11">
    <property type="entry name" value="Paired amphipathic helix"/>
    <property type="match status" value="1"/>
</dbReference>
<name>A0AAD1U407_EUPCR</name>
<dbReference type="Proteomes" id="UP001295684">
    <property type="component" value="Unassembled WGS sequence"/>
</dbReference>
<keyword evidence="2" id="KW-0539">Nucleus</keyword>
<feature type="compositionally biased region" description="Basic and acidic residues" evidence="3">
    <location>
        <begin position="214"/>
        <end position="230"/>
    </location>
</feature>
<organism evidence="5 6">
    <name type="scientific">Euplotes crassus</name>
    <dbReference type="NCBI Taxonomy" id="5936"/>
    <lineage>
        <taxon>Eukaryota</taxon>
        <taxon>Sar</taxon>
        <taxon>Alveolata</taxon>
        <taxon>Ciliophora</taxon>
        <taxon>Intramacronucleata</taxon>
        <taxon>Spirotrichea</taxon>
        <taxon>Hypotrichia</taxon>
        <taxon>Euplotida</taxon>
        <taxon>Euplotidae</taxon>
        <taxon>Moneuplotes</taxon>
    </lineage>
</organism>
<evidence type="ECO:0000256" key="2">
    <source>
        <dbReference type="ARBA" id="ARBA00023242"/>
    </source>
</evidence>
<dbReference type="InterPro" id="IPR013194">
    <property type="entry name" value="HDAC_interact_dom"/>
</dbReference>
<dbReference type="SUPFAM" id="SSF47762">
    <property type="entry name" value="PAH2 domain"/>
    <property type="match status" value="1"/>
</dbReference>
<feature type="compositionally biased region" description="Acidic residues" evidence="3">
    <location>
        <begin position="231"/>
        <end position="242"/>
    </location>
</feature>
<accession>A0AAD1U407</accession>
<evidence type="ECO:0000313" key="6">
    <source>
        <dbReference type="Proteomes" id="UP001295684"/>
    </source>
</evidence>
<dbReference type="GO" id="GO:0003714">
    <property type="term" value="F:transcription corepressor activity"/>
    <property type="evidence" value="ECO:0007669"/>
    <property type="project" value="InterPro"/>
</dbReference>
<comment type="caution">
    <text evidence="5">The sequence shown here is derived from an EMBL/GenBank/DDBJ whole genome shotgun (WGS) entry which is preliminary data.</text>
</comment>
<dbReference type="InterPro" id="IPR031693">
    <property type="entry name" value="Sin3_C"/>
</dbReference>
<dbReference type="SMART" id="SM00761">
    <property type="entry name" value="HDAC_interact"/>
    <property type="match status" value="1"/>
</dbReference>
<evidence type="ECO:0000256" key="3">
    <source>
        <dbReference type="SAM" id="MobiDB-lite"/>
    </source>
</evidence>
<dbReference type="AlphaFoldDB" id="A0AAD1U407"/>
<dbReference type="EMBL" id="CAMPGE010003048">
    <property type="protein sequence ID" value="CAI2361872.1"/>
    <property type="molecule type" value="Genomic_DNA"/>
</dbReference>
<dbReference type="InterPro" id="IPR039774">
    <property type="entry name" value="Sin3-like"/>
</dbReference>
<dbReference type="InterPro" id="IPR036600">
    <property type="entry name" value="PAH_sf"/>
</dbReference>
<feature type="region of interest" description="Disordered" evidence="3">
    <location>
        <begin position="706"/>
        <end position="729"/>
    </location>
</feature>
<dbReference type="GO" id="GO:0005634">
    <property type="term" value="C:nucleus"/>
    <property type="evidence" value="ECO:0007669"/>
    <property type="project" value="UniProtKB-SubCell"/>
</dbReference>
<protein>
    <recommendedName>
        <fullName evidence="4">Histone deacetylase interacting domain-containing protein</fullName>
    </recommendedName>
</protein>
<feature type="region of interest" description="Disordered" evidence="3">
    <location>
        <begin position="182"/>
        <end position="253"/>
    </location>
</feature>
<evidence type="ECO:0000313" key="5">
    <source>
        <dbReference type="EMBL" id="CAI2361872.1"/>
    </source>
</evidence>
<keyword evidence="6" id="KW-1185">Reference proteome</keyword>
<dbReference type="PANTHER" id="PTHR12346">
    <property type="entry name" value="SIN3B-RELATED"/>
    <property type="match status" value="1"/>
</dbReference>